<evidence type="ECO:0000259" key="4">
    <source>
        <dbReference type="PROSITE" id="PS50949"/>
    </source>
</evidence>
<accession>A0ABV3F326</accession>
<dbReference type="SUPFAM" id="SSF46785">
    <property type="entry name" value="Winged helix' DNA-binding domain"/>
    <property type="match status" value="1"/>
</dbReference>
<sequence>MITSRVADRVHDELRRRIVAGELAPGDRIDPTDLAASLGVSRTPVREAILRLDAEGLVERRPYRGVVVSAVDYAAAEDIAALRISLESPAARTAVPRLVPADLEQMRAAHEAFRTAARRRDADRSFGDLNREFHLVLYRRAGSPGLVRVIQDLSIRSERIRVHFSMRGGPAVEEHEAILRACEAGDVTAAVEATRRHILAVLYRVMPPGYQIPAGSVLDSALRST</sequence>
<keyword evidence="3" id="KW-0804">Transcription</keyword>
<dbReference type="InterPro" id="IPR011711">
    <property type="entry name" value="GntR_C"/>
</dbReference>
<dbReference type="PRINTS" id="PR00035">
    <property type="entry name" value="HTHGNTR"/>
</dbReference>
<dbReference type="Gene3D" id="1.20.120.530">
    <property type="entry name" value="GntR ligand-binding domain-like"/>
    <property type="match status" value="1"/>
</dbReference>
<proteinExistence type="predicted"/>
<dbReference type="InterPro" id="IPR000524">
    <property type="entry name" value="Tscrpt_reg_HTH_GntR"/>
</dbReference>
<comment type="caution">
    <text evidence="5">The sequence shown here is derived from an EMBL/GenBank/DDBJ whole genome shotgun (WGS) entry which is preliminary data.</text>
</comment>
<dbReference type="CDD" id="cd07377">
    <property type="entry name" value="WHTH_GntR"/>
    <property type="match status" value="1"/>
</dbReference>
<dbReference type="PANTHER" id="PTHR43537:SF49">
    <property type="entry name" value="TRANSCRIPTIONAL REGULATORY PROTEIN"/>
    <property type="match status" value="1"/>
</dbReference>
<dbReference type="PROSITE" id="PS50949">
    <property type="entry name" value="HTH_GNTR"/>
    <property type="match status" value="1"/>
</dbReference>
<feature type="domain" description="HTH gntR-type" evidence="4">
    <location>
        <begin position="4"/>
        <end position="71"/>
    </location>
</feature>
<dbReference type="InterPro" id="IPR008920">
    <property type="entry name" value="TF_FadR/GntR_C"/>
</dbReference>
<evidence type="ECO:0000256" key="1">
    <source>
        <dbReference type="ARBA" id="ARBA00023015"/>
    </source>
</evidence>
<evidence type="ECO:0000256" key="2">
    <source>
        <dbReference type="ARBA" id="ARBA00023125"/>
    </source>
</evidence>
<dbReference type="InterPro" id="IPR036390">
    <property type="entry name" value="WH_DNA-bd_sf"/>
</dbReference>
<dbReference type="SMART" id="SM00895">
    <property type="entry name" value="FCD"/>
    <property type="match status" value="1"/>
</dbReference>
<evidence type="ECO:0000256" key="3">
    <source>
        <dbReference type="ARBA" id="ARBA00023163"/>
    </source>
</evidence>
<dbReference type="SMART" id="SM00345">
    <property type="entry name" value="HTH_GNTR"/>
    <property type="match status" value="1"/>
</dbReference>
<keyword evidence="6" id="KW-1185">Reference proteome</keyword>
<dbReference type="EMBL" id="JBFAIH010000002">
    <property type="protein sequence ID" value="MEV0362109.1"/>
    <property type="molecule type" value="Genomic_DNA"/>
</dbReference>
<dbReference type="Pfam" id="PF00392">
    <property type="entry name" value="GntR"/>
    <property type="match status" value="1"/>
</dbReference>
<gene>
    <name evidence="5" type="ORF">AB0H72_05330</name>
</gene>
<organism evidence="5 6">
    <name type="scientific">Nocardia fusca</name>
    <dbReference type="NCBI Taxonomy" id="941183"/>
    <lineage>
        <taxon>Bacteria</taxon>
        <taxon>Bacillati</taxon>
        <taxon>Actinomycetota</taxon>
        <taxon>Actinomycetes</taxon>
        <taxon>Mycobacteriales</taxon>
        <taxon>Nocardiaceae</taxon>
        <taxon>Nocardia</taxon>
    </lineage>
</organism>
<dbReference type="Gene3D" id="1.10.10.10">
    <property type="entry name" value="Winged helix-like DNA-binding domain superfamily/Winged helix DNA-binding domain"/>
    <property type="match status" value="1"/>
</dbReference>
<evidence type="ECO:0000313" key="6">
    <source>
        <dbReference type="Proteomes" id="UP001551658"/>
    </source>
</evidence>
<dbReference type="RefSeq" id="WP_357974034.1">
    <property type="nucleotide sequence ID" value="NZ_JBFAIH010000002.1"/>
</dbReference>
<dbReference type="Proteomes" id="UP001551658">
    <property type="component" value="Unassembled WGS sequence"/>
</dbReference>
<reference evidence="5 6" key="1">
    <citation type="submission" date="2024-06" db="EMBL/GenBank/DDBJ databases">
        <title>The Natural Products Discovery Center: Release of the First 8490 Sequenced Strains for Exploring Actinobacteria Biosynthetic Diversity.</title>
        <authorList>
            <person name="Kalkreuter E."/>
            <person name="Kautsar S.A."/>
            <person name="Yang D."/>
            <person name="Bader C.D."/>
            <person name="Teijaro C.N."/>
            <person name="Fluegel L."/>
            <person name="Davis C.M."/>
            <person name="Simpson J.R."/>
            <person name="Lauterbach L."/>
            <person name="Steele A.D."/>
            <person name="Gui C."/>
            <person name="Meng S."/>
            <person name="Li G."/>
            <person name="Viehrig K."/>
            <person name="Ye F."/>
            <person name="Su P."/>
            <person name="Kiefer A.F."/>
            <person name="Nichols A."/>
            <person name="Cepeda A.J."/>
            <person name="Yan W."/>
            <person name="Fan B."/>
            <person name="Jiang Y."/>
            <person name="Adhikari A."/>
            <person name="Zheng C.-J."/>
            <person name="Schuster L."/>
            <person name="Cowan T.M."/>
            <person name="Smanski M.J."/>
            <person name="Chevrette M.G."/>
            <person name="De Carvalho L.P.S."/>
            <person name="Shen B."/>
        </authorList>
    </citation>
    <scope>NUCLEOTIDE SEQUENCE [LARGE SCALE GENOMIC DNA]</scope>
    <source>
        <strain evidence="5 6">NPDC050671</strain>
    </source>
</reference>
<keyword evidence="1" id="KW-0805">Transcription regulation</keyword>
<dbReference type="Pfam" id="PF07729">
    <property type="entry name" value="FCD"/>
    <property type="match status" value="1"/>
</dbReference>
<keyword evidence="2" id="KW-0238">DNA-binding</keyword>
<dbReference type="SUPFAM" id="SSF48008">
    <property type="entry name" value="GntR ligand-binding domain-like"/>
    <property type="match status" value="1"/>
</dbReference>
<dbReference type="PANTHER" id="PTHR43537">
    <property type="entry name" value="TRANSCRIPTIONAL REGULATOR, GNTR FAMILY"/>
    <property type="match status" value="1"/>
</dbReference>
<protein>
    <submittedName>
        <fullName evidence="5">GntR family transcriptional regulator</fullName>
    </submittedName>
</protein>
<dbReference type="InterPro" id="IPR036388">
    <property type="entry name" value="WH-like_DNA-bd_sf"/>
</dbReference>
<evidence type="ECO:0000313" key="5">
    <source>
        <dbReference type="EMBL" id="MEV0362109.1"/>
    </source>
</evidence>
<name>A0ABV3F326_9NOCA</name>